<keyword evidence="2" id="KW-1185">Reference proteome</keyword>
<dbReference type="AlphaFoldDB" id="A0A915P2X5"/>
<keyword evidence="1" id="KW-0732">Signal</keyword>
<feature type="chain" id="PRO_5037598285" evidence="1">
    <location>
        <begin position="27"/>
        <end position="573"/>
    </location>
</feature>
<dbReference type="WBParaSite" id="scf7180000422822.g9680">
    <property type="protein sequence ID" value="scf7180000422822.g9680"/>
    <property type="gene ID" value="scf7180000422822.g9680"/>
</dbReference>
<dbReference type="Proteomes" id="UP000887560">
    <property type="component" value="Unplaced"/>
</dbReference>
<sequence length="573" mass="65625">MSPSSFTLTAVLLEAIVYLYNRQVAAMLSMHPSCSGRSSTIENKLKMSGGGNGINKFTPGNVSFPVACQYHSKNLKATNKKEYKISEDLPMNQEKLTNSKENDLIHKVKKIDKGNGAAVPYKTKKNNEIGDGAENEKAVKIKEIFFTEEQKKMSSEEFEHYLYSVPYDKNKKNKIGKNKNGEKVKKPNNERDTMLYSKAGIIAKKIKEYIHNIGEFKIQTGLVYRNNSFNSAQDDKDLPMNQEKLTNSKENDLIHKVKKIDKGNGAAVPYNTNKNNEIGKNFFTEEQKKMSSEEFEHYLYSVPYDKNKKNKIGKNKNGEKVDKPNKEGDTMFFSKAGIIAMKIKEYIHNIGEFKIQTGLVYRNNSFNSAQDDSKNLLNISHILMALNENERDSQENLRNAADLFVALHECYQLFSAIPLVFEVEMVLKKLEEEGNGDDPIKLLEYFRLPTIKYPLLDLLKIEKSTVSPDELIENVTKIIHKADNFIAKNIHAFFINDNETFFNEIISRLETADMVLASIKKILKMFNNFNEKIPENFSMLKRLKPIEMHDLFENSELLQKLHAAILPGDEMKF</sequence>
<name>A0A915P2X5_9BILA</name>
<organism evidence="2 3">
    <name type="scientific">Meloidogyne floridensis</name>
    <dbReference type="NCBI Taxonomy" id="298350"/>
    <lineage>
        <taxon>Eukaryota</taxon>
        <taxon>Metazoa</taxon>
        <taxon>Ecdysozoa</taxon>
        <taxon>Nematoda</taxon>
        <taxon>Chromadorea</taxon>
        <taxon>Rhabditida</taxon>
        <taxon>Tylenchina</taxon>
        <taxon>Tylenchomorpha</taxon>
        <taxon>Tylenchoidea</taxon>
        <taxon>Meloidogynidae</taxon>
        <taxon>Meloidogyninae</taxon>
        <taxon>Meloidogyne</taxon>
    </lineage>
</organism>
<evidence type="ECO:0000256" key="1">
    <source>
        <dbReference type="SAM" id="SignalP"/>
    </source>
</evidence>
<protein>
    <submittedName>
        <fullName evidence="3">Uncharacterized protein</fullName>
    </submittedName>
</protein>
<accession>A0A915P2X5</accession>
<feature type="signal peptide" evidence="1">
    <location>
        <begin position="1"/>
        <end position="26"/>
    </location>
</feature>
<evidence type="ECO:0000313" key="3">
    <source>
        <dbReference type="WBParaSite" id="scf7180000422822.g9680"/>
    </source>
</evidence>
<proteinExistence type="predicted"/>
<evidence type="ECO:0000313" key="2">
    <source>
        <dbReference type="Proteomes" id="UP000887560"/>
    </source>
</evidence>
<reference evidence="3" key="1">
    <citation type="submission" date="2022-11" db="UniProtKB">
        <authorList>
            <consortium name="WormBaseParasite"/>
        </authorList>
    </citation>
    <scope>IDENTIFICATION</scope>
</reference>